<keyword evidence="3" id="KW-0732">Signal</keyword>
<sequence length="142" mass="15469">MPTFIRIFPDQIHMPGQLVSLHCSASGSPLPQISWTLDGEQLSESRRVKTGDYVHLDGSVVSYVNITDLAVSDGGLYGCEARNDVGTVSHSARIDVFGPPFIRPMGNLTVVAGTTVTIRCPVSGYPIDRTYVEKSKCDFMFT</sequence>
<keyword evidence="12" id="KW-1185">Reference proteome</keyword>
<gene>
    <name evidence="11" type="primary">DSCAM</name>
    <name evidence="11" type="ORF">CDAR_466361</name>
</gene>
<dbReference type="GO" id="GO:0098632">
    <property type="term" value="F:cell-cell adhesion mediator activity"/>
    <property type="evidence" value="ECO:0007669"/>
    <property type="project" value="TreeGrafter"/>
</dbReference>
<evidence type="ECO:0000256" key="3">
    <source>
        <dbReference type="ARBA" id="ARBA00022729"/>
    </source>
</evidence>
<dbReference type="GO" id="GO:0030424">
    <property type="term" value="C:axon"/>
    <property type="evidence" value="ECO:0007669"/>
    <property type="project" value="TreeGrafter"/>
</dbReference>
<dbReference type="AlphaFoldDB" id="A0AAV4WSM7"/>
<proteinExistence type="predicted"/>
<keyword evidence="6" id="KW-1133">Transmembrane helix</keyword>
<dbReference type="PANTHER" id="PTHR10075">
    <property type="entry name" value="BASIGIN RELATED"/>
    <property type="match status" value="1"/>
</dbReference>
<dbReference type="InterPro" id="IPR007110">
    <property type="entry name" value="Ig-like_dom"/>
</dbReference>
<dbReference type="InterPro" id="IPR003599">
    <property type="entry name" value="Ig_sub"/>
</dbReference>
<comment type="subcellular location">
    <subcellularLocation>
        <location evidence="1">Membrane</location>
        <topology evidence="1">Single-pass membrane protein</topology>
    </subcellularLocation>
</comment>
<evidence type="ECO:0000256" key="4">
    <source>
        <dbReference type="ARBA" id="ARBA00022737"/>
    </source>
</evidence>
<dbReference type="CDD" id="cd20956">
    <property type="entry name" value="IgI_4_Dscam"/>
    <property type="match status" value="1"/>
</dbReference>
<dbReference type="InterPro" id="IPR036179">
    <property type="entry name" value="Ig-like_dom_sf"/>
</dbReference>
<keyword evidence="7" id="KW-0472">Membrane</keyword>
<keyword evidence="5" id="KW-0130">Cell adhesion</keyword>
<dbReference type="GO" id="GO:0007411">
    <property type="term" value="P:axon guidance"/>
    <property type="evidence" value="ECO:0007669"/>
    <property type="project" value="TreeGrafter"/>
</dbReference>
<dbReference type="SMART" id="SM00409">
    <property type="entry name" value="IG"/>
    <property type="match status" value="1"/>
</dbReference>
<organism evidence="11 12">
    <name type="scientific">Caerostris darwini</name>
    <dbReference type="NCBI Taxonomy" id="1538125"/>
    <lineage>
        <taxon>Eukaryota</taxon>
        <taxon>Metazoa</taxon>
        <taxon>Ecdysozoa</taxon>
        <taxon>Arthropoda</taxon>
        <taxon>Chelicerata</taxon>
        <taxon>Arachnida</taxon>
        <taxon>Araneae</taxon>
        <taxon>Araneomorphae</taxon>
        <taxon>Entelegynae</taxon>
        <taxon>Araneoidea</taxon>
        <taxon>Araneidae</taxon>
        <taxon>Caerostris</taxon>
    </lineage>
</organism>
<comment type="caution">
    <text evidence="11">The sequence shown here is derived from an EMBL/GenBank/DDBJ whole genome shotgun (WGS) entry which is preliminary data.</text>
</comment>
<evidence type="ECO:0000313" key="11">
    <source>
        <dbReference type="EMBL" id="GIY84664.1"/>
    </source>
</evidence>
<evidence type="ECO:0000256" key="1">
    <source>
        <dbReference type="ARBA" id="ARBA00004167"/>
    </source>
</evidence>
<evidence type="ECO:0000256" key="8">
    <source>
        <dbReference type="ARBA" id="ARBA00023157"/>
    </source>
</evidence>
<protein>
    <submittedName>
        <fullName evidence="11">Down syndrome cell adhesion molecule homolog</fullName>
    </submittedName>
</protein>
<dbReference type="InterPro" id="IPR013098">
    <property type="entry name" value="Ig_I-set"/>
</dbReference>
<reference evidence="11 12" key="1">
    <citation type="submission" date="2021-06" db="EMBL/GenBank/DDBJ databases">
        <title>Caerostris darwini draft genome.</title>
        <authorList>
            <person name="Kono N."/>
            <person name="Arakawa K."/>
        </authorList>
    </citation>
    <scope>NUCLEOTIDE SEQUENCE [LARGE SCALE GENOMIC DNA]</scope>
</reference>
<evidence type="ECO:0000259" key="10">
    <source>
        <dbReference type="PROSITE" id="PS50835"/>
    </source>
</evidence>
<dbReference type="PANTHER" id="PTHR10075:SF100">
    <property type="entry name" value="FASCICLIN-2"/>
    <property type="match status" value="1"/>
</dbReference>
<dbReference type="Proteomes" id="UP001054837">
    <property type="component" value="Unassembled WGS sequence"/>
</dbReference>
<dbReference type="EMBL" id="BPLQ01014945">
    <property type="protein sequence ID" value="GIY84664.1"/>
    <property type="molecule type" value="Genomic_DNA"/>
</dbReference>
<evidence type="ECO:0000256" key="7">
    <source>
        <dbReference type="ARBA" id="ARBA00023136"/>
    </source>
</evidence>
<dbReference type="InterPro" id="IPR013783">
    <property type="entry name" value="Ig-like_fold"/>
</dbReference>
<keyword evidence="8" id="KW-1015">Disulfide bond</keyword>
<dbReference type="PROSITE" id="PS50835">
    <property type="entry name" value="IG_LIKE"/>
    <property type="match status" value="1"/>
</dbReference>
<evidence type="ECO:0000256" key="9">
    <source>
        <dbReference type="ARBA" id="ARBA00023319"/>
    </source>
</evidence>
<feature type="domain" description="Ig-like" evidence="10">
    <location>
        <begin position="2"/>
        <end position="95"/>
    </location>
</feature>
<name>A0AAV4WSM7_9ARAC</name>
<keyword evidence="2" id="KW-0812">Transmembrane</keyword>
<dbReference type="Gene3D" id="2.60.40.10">
    <property type="entry name" value="Immunoglobulins"/>
    <property type="match status" value="1"/>
</dbReference>
<keyword evidence="4" id="KW-0677">Repeat</keyword>
<dbReference type="GO" id="GO:0070593">
    <property type="term" value="P:dendrite self-avoidance"/>
    <property type="evidence" value="ECO:0007669"/>
    <property type="project" value="TreeGrafter"/>
</dbReference>
<accession>A0AAV4WSM7</accession>
<dbReference type="SUPFAM" id="SSF48726">
    <property type="entry name" value="Immunoglobulin"/>
    <property type="match status" value="1"/>
</dbReference>
<keyword evidence="9" id="KW-0393">Immunoglobulin domain</keyword>
<evidence type="ECO:0000256" key="5">
    <source>
        <dbReference type="ARBA" id="ARBA00022889"/>
    </source>
</evidence>
<dbReference type="Pfam" id="PF07679">
    <property type="entry name" value="I-set"/>
    <property type="match status" value="1"/>
</dbReference>
<evidence type="ECO:0000256" key="6">
    <source>
        <dbReference type="ARBA" id="ARBA00022989"/>
    </source>
</evidence>
<dbReference type="GO" id="GO:0005886">
    <property type="term" value="C:plasma membrane"/>
    <property type="evidence" value="ECO:0007669"/>
    <property type="project" value="TreeGrafter"/>
</dbReference>
<dbReference type="FunFam" id="2.60.40.10:FF:000017">
    <property type="entry name" value="Down syndrome cell adhesion molecule b"/>
    <property type="match status" value="1"/>
</dbReference>
<dbReference type="SMART" id="SM00408">
    <property type="entry name" value="IGc2"/>
    <property type="match status" value="1"/>
</dbReference>
<evidence type="ECO:0000256" key="2">
    <source>
        <dbReference type="ARBA" id="ARBA00022692"/>
    </source>
</evidence>
<dbReference type="InterPro" id="IPR003598">
    <property type="entry name" value="Ig_sub2"/>
</dbReference>
<evidence type="ECO:0000313" key="12">
    <source>
        <dbReference type="Proteomes" id="UP001054837"/>
    </source>
</evidence>
<dbReference type="GO" id="GO:0007156">
    <property type="term" value="P:homophilic cell adhesion via plasma membrane adhesion molecules"/>
    <property type="evidence" value="ECO:0007669"/>
    <property type="project" value="TreeGrafter"/>
</dbReference>